<feature type="region of interest" description="Disordered" evidence="1">
    <location>
        <begin position="127"/>
        <end position="164"/>
    </location>
</feature>
<dbReference type="AlphaFoldDB" id="A0AAW0NT50"/>
<feature type="compositionally biased region" description="Low complexity" evidence="1">
    <location>
        <begin position="146"/>
        <end position="164"/>
    </location>
</feature>
<sequence>MDKTIELVRDRFYWPKMGAEVEQYIKNCGRCITRKALPQRAAPLNQITSQGPLDLVCIDFLSLEPDSQGFANILVVTDHFTRAQKTKQTAQKTNPDEDRSSESECEEVYLPRPFEFDWDKLVTVQDMSTKQAKPVTTQAEPERQVPELVELEPVVNDLPSRSQR</sequence>
<reference evidence="4" key="1">
    <citation type="submission" date="2024-04" db="EMBL/GenBank/DDBJ databases">
        <title>Salinicola lusitanus LLJ914,a marine bacterium isolated from the Okinawa Trough.</title>
        <authorList>
            <person name="Li J."/>
        </authorList>
    </citation>
    <scope>NUCLEOTIDE SEQUENCE [LARGE SCALE GENOMIC DNA]</scope>
</reference>
<feature type="compositionally biased region" description="Polar residues" evidence="1">
    <location>
        <begin position="127"/>
        <end position="139"/>
    </location>
</feature>
<name>A0AAW0NT50_9GOBI</name>
<dbReference type="EMBL" id="JBBPFD010000011">
    <property type="protein sequence ID" value="KAK7906967.1"/>
    <property type="molecule type" value="Genomic_DNA"/>
</dbReference>
<dbReference type="Proteomes" id="UP001460270">
    <property type="component" value="Unassembled WGS sequence"/>
</dbReference>
<dbReference type="Gene3D" id="1.10.340.70">
    <property type="match status" value="1"/>
</dbReference>
<dbReference type="Pfam" id="PF17921">
    <property type="entry name" value="Integrase_H2C2"/>
    <property type="match status" value="1"/>
</dbReference>
<evidence type="ECO:0000313" key="4">
    <source>
        <dbReference type="Proteomes" id="UP001460270"/>
    </source>
</evidence>
<gene>
    <name evidence="3" type="ORF">WMY93_015579</name>
</gene>
<dbReference type="InterPro" id="IPR041588">
    <property type="entry name" value="Integrase_H2C2"/>
</dbReference>
<evidence type="ECO:0000259" key="2">
    <source>
        <dbReference type="Pfam" id="PF17921"/>
    </source>
</evidence>
<comment type="caution">
    <text evidence="3">The sequence shown here is derived from an EMBL/GenBank/DDBJ whole genome shotgun (WGS) entry which is preliminary data.</text>
</comment>
<dbReference type="PANTHER" id="PTHR47266">
    <property type="entry name" value="ENDONUCLEASE-RELATED"/>
    <property type="match status" value="1"/>
</dbReference>
<keyword evidence="4" id="KW-1185">Reference proteome</keyword>
<dbReference type="InterPro" id="IPR052160">
    <property type="entry name" value="Gypsy_RT_Integrase-like"/>
</dbReference>
<organism evidence="3 4">
    <name type="scientific">Mugilogobius chulae</name>
    <name type="common">yellowstripe goby</name>
    <dbReference type="NCBI Taxonomy" id="88201"/>
    <lineage>
        <taxon>Eukaryota</taxon>
        <taxon>Metazoa</taxon>
        <taxon>Chordata</taxon>
        <taxon>Craniata</taxon>
        <taxon>Vertebrata</taxon>
        <taxon>Euteleostomi</taxon>
        <taxon>Actinopterygii</taxon>
        <taxon>Neopterygii</taxon>
        <taxon>Teleostei</taxon>
        <taxon>Neoteleostei</taxon>
        <taxon>Acanthomorphata</taxon>
        <taxon>Gobiaria</taxon>
        <taxon>Gobiiformes</taxon>
        <taxon>Gobioidei</taxon>
        <taxon>Gobiidae</taxon>
        <taxon>Gobionellinae</taxon>
        <taxon>Mugilogobius</taxon>
    </lineage>
</organism>
<accession>A0AAW0NT50</accession>
<evidence type="ECO:0000256" key="1">
    <source>
        <dbReference type="SAM" id="MobiDB-lite"/>
    </source>
</evidence>
<feature type="region of interest" description="Disordered" evidence="1">
    <location>
        <begin position="83"/>
        <end position="106"/>
    </location>
</feature>
<protein>
    <recommendedName>
        <fullName evidence="2">Integrase zinc-binding domain-containing protein</fullName>
    </recommendedName>
</protein>
<proteinExistence type="predicted"/>
<feature type="domain" description="Integrase zinc-binding" evidence="2">
    <location>
        <begin position="2"/>
        <end position="36"/>
    </location>
</feature>
<evidence type="ECO:0000313" key="3">
    <source>
        <dbReference type="EMBL" id="KAK7906967.1"/>
    </source>
</evidence>